<dbReference type="AlphaFoldDB" id="A0A5N6X3H5"/>
<keyword evidence="1" id="KW-0479">Metal-binding</keyword>
<protein>
    <recommendedName>
        <fullName evidence="9">Aconitase family protein</fullName>
    </recommendedName>
</protein>
<dbReference type="Proteomes" id="UP000325945">
    <property type="component" value="Unassembled WGS sequence"/>
</dbReference>
<dbReference type="InterPro" id="IPR015928">
    <property type="entry name" value="Aconitase/3IPM_dehydase_swvl"/>
</dbReference>
<feature type="domain" description="Aconitase A/isopropylmalate dehydratase small subunit swivel" evidence="6">
    <location>
        <begin position="666"/>
        <end position="730"/>
    </location>
</feature>
<proteinExistence type="predicted"/>
<name>A0A5N6X3H5_9EURO</name>
<dbReference type="InterPro" id="IPR015931">
    <property type="entry name" value="Acnase/IPM_dHydase_lsu_aba_1/3"/>
</dbReference>
<evidence type="ECO:0000313" key="7">
    <source>
        <dbReference type="EMBL" id="KAE8327482.1"/>
    </source>
</evidence>
<dbReference type="InterPro" id="IPR001030">
    <property type="entry name" value="Acoase/IPM_deHydtase_lsu_aba"/>
</dbReference>
<dbReference type="InterPro" id="IPR000573">
    <property type="entry name" value="AconitaseA/IPMdHydase_ssu_swvl"/>
</dbReference>
<dbReference type="SUPFAM" id="SSF53732">
    <property type="entry name" value="Aconitase iron-sulfur domain"/>
    <property type="match status" value="1"/>
</dbReference>
<evidence type="ECO:0000313" key="8">
    <source>
        <dbReference type="Proteomes" id="UP000325945"/>
    </source>
</evidence>
<dbReference type="InterPro" id="IPR011827">
    <property type="entry name" value="LeuD_type2/HacB/DmdB"/>
</dbReference>
<dbReference type="InterPro" id="IPR050067">
    <property type="entry name" value="IPM_dehydratase_rel_enz"/>
</dbReference>
<dbReference type="Gene3D" id="3.20.19.10">
    <property type="entry name" value="Aconitase, domain 4"/>
    <property type="match status" value="1"/>
</dbReference>
<gene>
    <name evidence="7" type="ORF">BDV39DRAFT_214947</name>
</gene>
<dbReference type="EMBL" id="ML741791">
    <property type="protein sequence ID" value="KAE8327482.1"/>
    <property type="molecule type" value="Genomic_DNA"/>
</dbReference>
<sequence>MEAPSSQLHNFQSQVLKLLQQERAIDPSLIWQRLDDDNQWSIPLVLSSIAASLETHQKSAEAIALNEAIERITTEKEFGGLGIGDASNAAYFTTEADYTNSAFIVEALLLSLNAEAYSRKFLTTSVTPYAGTKPMTLAQKIFAQHLVGTATPADVRAGTTVRVGLDWILSSELSWQGMARVYENDLDSPGIWRNDRFWLAADHVVHPAAAKTPNMQDLIDRAEKAKSEFKMAEYQGLNYTIMHTEFVRERAEPGMLVIGADSHTCSGGAVGCLAIGLGGVDVLMGLMSGETWFKIPESILVEFHGRPAPGISGKDVILHILKELKRNTVASERIVEFGGEGAQFLSCDARFTICNMATEFGAISGIFVPDEVTKRFISKRKWKRYQRHSVYFRPDDGAPYAGKYIVDLSMVEPTIALYPSPDNVVAVSEKSGVLLDGIFIGACTTTEEELVLAALVLKVGLKKGLQLVPGKRHYVPGSLPIVAKLESMGLLELYAKAGFTRGPPGCSYCLGLSVDRAGEGETWLSSQNRNFQNRMGKGSFGHLSSAVVCASSSFSMSVTDPRPFLQELDYEIFEHYKSESSQRMVTEINYTEPSFTNSELTKQSTLVNMEYRQLQEIARPRLPVIKSQVVRLGNFVDTDALAPGPALTSCVTDEDFGQHVLEYTHPEFRSKVRSGQQVVVAGHAFGCGSSREVAVSALKGVGIKAVIARSFAFIFNRNMRTLGLLGFTISDNAFYEAISDGDDIQIDVESEVVVVKGKQFTFELSNIEKELIVRKGAIEGYKLLGSNLWEQLTKASTTPINKPPIGCVSGRVVTAGSYIGLTRAF</sequence>
<dbReference type="GO" id="GO:0016836">
    <property type="term" value="F:hydro-lyase activity"/>
    <property type="evidence" value="ECO:0007669"/>
    <property type="project" value="InterPro"/>
</dbReference>
<dbReference type="GO" id="GO:0170034">
    <property type="term" value="P:L-amino acid biosynthetic process"/>
    <property type="evidence" value="ECO:0007669"/>
    <property type="project" value="UniProtKB-ARBA"/>
</dbReference>
<dbReference type="SUPFAM" id="SSF52016">
    <property type="entry name" value="LeuD/IlvD-like"/>
    <property type="match status" value="1"/>
</dbReference>
<evidence type="ECO:0000259" key="6">
    <source>
        <dbReference type="Pfam" id="PF00694"/>
    </source>
</evidence>
<evidence type="ECO:0008006" key="9">
    <source>
        <dbReference type="Google" id="ProtNLM"/>
    </source>
</evidence>
<evidence type="ECO:0000256" key="2">
    <source>
        <dbReference type="ARBA" id="ARBA00023004"/>
    </source>
</evidence>
<keyword evidence="3" id="KW-0411">Iron-sulfur</keyword>
<evidence type="ECO:0000256" key="3">
    <source>
        <dbReference type="ARBA" id="ARBA00023014"/>
    </source>
</evidence>
<keyword evidence="8" id="KW-1185">Reference proteome</keyword>
<dbReference type="PANTHER" id="PTHR43822">
    <property type="entry name" value="HOMOACONITASE, MITOCHONDRIAL-RELATED"/>
    <property type="match status" value="1"/>
</dbReference>
<dbReference type="GO" id="GO:0170038">
    <property type="term" value="P:proteinogenic amino acid biosynthetic process"/>
    <property type="evidence" value="ECO:0007669"/>
    <property type="project" value="UniProtKB-ARBA"/>
</dbReference>
<evidence type="ECO:0000256" key="1">
    <source>
        <dbReference type="ARBA" id="ARBA00022723"/>
    </source>
</evidence>
<organism evidence="7 8">
    <name type="scientific">Aspergillus sergii</name>
    <dbReference type="NCBI Taxonomy" id="1034303"/>
    <lineage>
        <taxon>Eukaryota</taxon>
        <taxon>Fungi</taxon>
        <taxon>Dikarya</taxon>
        <taxon>Ascomycota</taxon>
        <taxon>Pezizomycotina</taxon>
        <taxon>Eurotiomycetes</taxon>
        <taxon>Eurotiomycetidae</taxon>
        <taxon>Eurotiales</taxon>
        <taxon>Aspergillaceae</taxon>
        <taxon>Aspergillus</taxon>
        <taxon>Aspergillus subgen. Circumdati</taxon>
    </lineage>
</organism>
<feature type="domain" description="Aconitase/3-isopropylmalate dehydratase large subunit alpha/beta/alpha" evidence="5">
    <location>
        <begin position="216"/>
        <end position="430"/>
    </location>
</feature>
<keyword evidence="4" id="KW-0456">Lyase</keyword>
<dbReference type="Pfam" id="PF00694">
    <property type="entry name" value="Aconitase_C"/>
    <property type="match status" value="1"/>
</dbReference>
<dbReference type="InterPro" id="IPR036008">
    <property type="entry name" value="Aconitase_4Fe-4S_dom"/>
</dbReference>
<dbReference type="NCBIfam" id="TIGR02087">
    <property type="entry name" value="LEUD_arch"/>
    <property type="match status" value="1"/>
</dbReference>
<dbReference type="GO" id="GO:0046872">
    <property type="term" value="F:metal ion binding"/>
    <property type="evidence" value="ECO:0007669"/>
    <property type="project" value="UniProtKB-KW"/>
</dbReference>
<accession>A0A5N6X3H5</accession>
<reference evidence="8" key="1">
    <citation type="submission" date="2019-04" db="EMBL/GenBank/DDBJ databases">
        <title>Friends and foes A comparative genomics studyof 23 Aspergillus species from section Flavi.</title>
        <authorList>
            <consortium name="DOE Joint Genome Institute"/>
            <person name="Kjaerbolling I."/>
            <person name="Vesth T."/>
            <person name="Frisvad J.C."/>
            <person name="Nybo J.L."/>
            <person name="Theobald S."/>
            <person name="Kildgaard S."/>
            <person name="Isbrandt T."/>
            <person name="Kuo A."/>
            <person name="Sato A."/>
            <person name="Lyhne E.K."/>
            <person name="Kogle M.E."/>
            <person name="Wiebenga A."/>
            <person name="Kun R.S."/>
            <person name="Lubbers R.J."/>
            <person name="Makela M.R."/>
            <person name="Barry K."/>
            <person name="Chovatia M."/>
            <person name="Clum A."/>
            <person name="Daum C."/>
            <person name="Haridas S."/>
            <person name="He G."/>
            <person name="LaButti K."/>
            <person name="Lipzen A."/>
            <person name="Mondo S."/>
            <person name="Riley R."/>
            <person name="Salamov A."/>
            <person name="Simmons B.A."/>
            <person name="Magnuson J.K."/>
            <person name="Henrissat B."/>
            <person name="Mortensen U.H."/>
            <person name="Larsen T.O."/>
            <person name="Devries R.P."/>
            <person name="Grigoriev I.V."/>
            <person name="Machida M."/>
            <person name="Baker S.E."/>
            <person name="Andersen M.R."/>
        </authorList>
    </citation>
    <scope>NUCLEOTIDE SEQUENCE [LARGE SCALE GENOMIC DNA]</scope>
    <source>
        <strain evidence="8">CBS 130017</strain>
    </source>
</reference>
<dbReference type="GO" id="GO:0051536">
    <property type="term" value="F:iron-sulfur cluster binding"/>
    <property type="evidence" value="ECO:0007669"/>
    <property type="project" value="UniProtKB-KW"/>
</dbReference>
<evidence type="ECO:0000256" key="4">
    <source>
        <dbReference type="ARBA" id="ARBA00023239"/>
    </source>
</evidence>
<dbReference type="Gene3D" id="3.30.499.10">
    <property type="entry name" value="Aconitase, domain 3"/>
    <property type="match status" value="2"/>
</dbReference>
<evidence type="ECO:0000259" key="5">
    <source>
        <dbReference type="Pfam" id="PF00330"/>
    </source>
</evidence>
<dbReference type="Pfam" id="PF00330">
    <property type="entry name" value="Aconitase"/>
    <property type="match status" value="2"/>
</dbReference>
<dbReference type="PANTHER" id="PTHR43822:SF2">
    <property type="entry name" value="HOMOACONITASE, MITOCHONDRIAL"/>
    <property type="match status" value="1"/>
</dbReference>
<dbReference type="PRINTS" id="PR00415">
    <property type="entry name" value="ACONITASE"/>
</dbReference>
<keyword evidence="2" id="KW-0408">Iron</keyword>
<feature type="domain" description="Aconitase/3-isopropylmalate dehydratase large subunit alpha/beta/alpha" evidence="5">
    <location>
        <begin position="435"/>
        <end position="553"/>
    </location>
</feature>